<dbReference type="AlphaFoldDB" id="A0A318UHK1"/>
<evidence type="ECO:0000313" key="2">
    <source>
        <dbReference type="Proteomes" id="UP000248198"/>
    </source>
</evidence>
<dbReference type="OrthoDB" id="745987at2"/>
<dbReference type="Proteomes" id="UP000248198">
    <property type="component" value="Unassembled WGS sequence"/>
</dbReference>
<gene>
    <name evidence="1" type="ORF">B0O44_102492</name>
</gene>
<name>A0A318UHK1_9SPHI</name>
<comment type="caution">
    <text evidence="1">The sequence shown here is derived from an EMBL/GenBank/DDBJ whole genome shotgun (WGS) entry which is preliminary data.</text>
</comment>
<organism evidence="1 2">
    <name type="scientific">Pedobacter nutrimenti</name>
    <dbReference type="NCBI Taxonomy" id="1241337"/>
    <lineage>
        <taxon>Bacteria</taxon>
        <taxon>Pseudomonadati</taxon>
        <taxon>Bacteroidota</taxon>
        <taxon>Sphingobacteriia</taxon>
        <taxon>Sphingobacteriales</taxon>
        <taxon>Sphingobacteriaceae</taxon>
        <taxon>Pedobacter</taxon>
    </lineage>
</organism>
<dbReference type="EMBL" id="QKLU01000002">
    <property type="protein sequence ID" value="PYF75936.1"/>
    <property type="molecule type" value="Genomic_DNA"/>
</dbReference>
<proteinExistence type="predicted"/>
<keyword evidence="2" id="KW-1185">Reference proteome</keyword>
<reference evidence="1 2" key="1">
    <citation type="submission" date="2018-06" db="EMBL/GenBank/DDBJ databases">
        <title>Genomic Encyclopedia of Archaeal and Bacterial Type Strains, Phase II (KMG-II): from individual species to whole genera.</title>
        <authorList>
            <person name="Goeker M."/>
        </authorList>
    </citation>
    <scope>NUCLEOTIDE SEQUENCE [LARGE SCALE GENOMIC DNA]</scope>
    <source>
        <strain evidence="1 2">DSM 27372</strain>
    </source>
</reference>
<sequence length="287" mass="34200">MSIIKVGYLISYDYEFLKISLPRVYRFVNEIYLAVDADRKTWAGEKVTIADEFWTWIKEFDVERKITIYEDYFYVPELGPMECETRERNLLVKQMGKADWYVQIDSDEYFVDFESFAHRLEKYKPTGPTTISCKVATLFKEIPSGYLLIDESVTILQFATNNPFYDMARVNTSENKLVQWNDLVLHQSWARSAQEILFKLNNWGHKNDFNTLSFYKLWDAIDENNYDCLRNFHPLEPKVWPNLILFPGNITDVLDSFKMKEIKEPEAEPIKKEKPFLSRLWKKIRSR</sequence>
<accession>A0A318UHK1</accession>
<evidence type="ECO:0000313" key="1">
    <source>
        <dbReference type="EMBL" id="PYF75936.1"/>
    </source>
</evidence>
<evidence type="ECO:0008006" key="3">
    <source>
        <dbReference type="Google" id="ProtNLM"/>
    </source>
</evidence>
<dbReference type="RefSeq" id="WP_110828622.1">
    <property type="nucleotide sequence ID" value="NZ_QKLU01000002.1"/>
</dbReference>
<protein>
    <recommendedName>
        <fullName evidence="3">Glycosyl transferase family 2</fullName>
    </recommendedName>
</protein>